<dbReference type="PANTHER" id="PTHR43415:SF3">
    <property type="entry name" value="GNAT-FAMILY ACETYLTRANSFERASE"/>
    <property type="match status" value="1"/>
</dbReference>
<sequence>MSVYTKKRVSINKLRLEAVYEMRNWGRHESMLFRDYNFPNMTDKEIQQWYKYKARARNKKCYGIRNEEGKLIGYLTIREIKKVRKLATLGLVLDPNYMNKGYGTEALLDFLEHFFYTLNMNKMILQVAKFNKRAITCYEKCGFAITKEFYKLMDSQDIDLEYELSREEIYENFKTKKDRIHMGYYKMELPINEYTKRTNKNYKNVHNFVDMWKSFRKKTQYVDNNNIKNT</sequence>
<evidence type="ECO:0000259" key="1">
    <source>
        <dbReference type="PROSITE" id="PS51186"/>
    </source>
</evidence>
<dbReference type="InterPro" id="IPR016181">
    <property type="entry name" value="Acyl_CoA_acyltransferase"/>
</dbReference>
<feature type="domain" description="N-acetyltransferase" evidence="1">
    <location>
        <begin position="17"/>
        <end position="167"/>
    </location>
</feature>
<comment type="caution">
    <text evidence="2">The sequence shown here is derived from an EMBL/GenBank/DDBJ whole genome shotgun (WGS) entry which is preliminary data.</text>
</comment>
<dbReference type="InterPro" id="IPR000182">
    <property type="entry name" value="GNAT_dom"/>
</dbReference>
<name>A0A942UT71_9FIRM</name>
<dbReference type="PROSITE" id="PS51186">
    <property type="entry name" value="GNAT"/>
    <property type="match status" value="1"/>
</dbReference>
<accession>A0A942UT71</accession>
<dbReference type="RefSeq" id="WP_203364898.1">
    <property type="nucleotide sequence ID" value="NZ_WSFT01000007.1"/>
</dbReference>
<dbReference type="AlphaFoldDB" id="A0A942UT71"/>
<proteinExistence type="predicted"/>
<dbReference type="Pfam" id="PF13302">
    <property type="entry name" value="Acetyltransf_3"/>
    <property type="match status" value="1"/>
</dbReference>
<dbReference type="Gene3D" id="3.40.630.30">
    <property type="match status" value="1"/>
</dbReference>
<dbReference type="SUPFAM" id="SSF55729">
    <property type="entry name" value="Acyl-CoA N-acyltransferases (Nat)"/>
    <property type="match status" value="1"/>
</dbReference>
<evidence type="ECO:0000313" key="2">
    <source>
        <dbReference type="EMBL" id="MBS4536965.1"/>
    </source>
</evidence>
<dbReference type="CDD" id="cd04301">
    <property type="entry name" value="NAT_SF"/>
    <property type="match status" value="1"/>
</dbReference>
<reference evidence="2" key="1">
    <citation type="submission" date="2019-12" db="EMBL/GenBank/DDBJ databases">
        <title>Clostridiaceae gen. nov. sp. nov., isolated from sediment in Xinjiang, China.</title>
        <authorList>
            <person name="Zhang R."/>
        </authorList>
    </citation>
    <scope>NUCLEOTIDE SEQUENCE</scope>
    <source>
        <strain evidence="2">D2Q-11</strain>
    </source>
</reference>
<evidence type="ECO:0000313" key="3">
    <source>
        <dbReference type="Proteomes" id="UP000724672"/>
    </source>
</evidence>
<organism evidence="2 3">
    <name type="scientific">Anaeromonas frigoriresistens</name>
    <dbReference type="NCBI Taxonomy" id="2683708"/>
    <lineage>
        <taxon>Bacteria</taxon>
        <taxon>Bacillati</taxon>
        <taxon>Bacillota</taxon>
        <taxon>Tissierellia</taxon>
        <taxon>Tissierellales</taxon>
        <taxon>Thermohalobacteraceae</taxon>
        <taxon>Anaeromonas</taxon>
    </lineage>
</organism>
<keyword evidence="3" id="KW-1185">Reference proteome</keyword>
<dbReference type="GO" id="GO:0016747">
    <property type="term" value="F:acyltransferase activity, transferring groups other than amino-acyl groups"/>
    <property type="evidence" value="ECO:0007669"/>
    <property type="project" value="InterPro"/>
</dbReference>
<dbReference type="Proteomes" id="UP000724672">
    <property type="component" value="Unassembled WGS sequence"/>
</dbReference>
<protein>
    <submittedName>
        <fullName evidence="2">GNAT family N-acetyltransferase</fullName>
    </submittedName>
</protein>
<dbReference type="EMBL" id="WSFT01000007">
    <property type="protein sequence ID" value="MBS4536965.1"/>
    <property type="molecule type" value="Genomic_DNA"/>
</dbReference>
<gene>
    <name evidence="2" type="ORF">GOQ27_00740</name>
</gene>
<dbReference type="PANTHER" id="PTHR43415">
    <property type="entry name" value="SPERMIDINE N(1)-ACETYLTRANSFERASE"/>
    <property type="match status" value="1"/>
</dbReference>